<evidence type="ECO:0000313" key="8">
    <source>
        <dbReference type="EMBL" id="ARE14181.1"/>
    </source>
</evidence>
<feature type="domain" description="Alanine racemase N-terminal" evidence="5">
    <location>
        <begin position="8"/>
        <end position="219"/>
    </location>
</feature>
<dbReference type="GO" id="GO:0030170">
    <property type="term" value="F:pyridoxal phosphate binding"/>
    <property type="evidence" value="ECO:0007669"/>
    <property type="project" value="UniProtKB-UniRule"/>
</dbReference>
<dbReference type="AlphaFoldDB" id="A0A0A7T3K8"/>
<dbReference type="Proteomes" id="UP000052991">
    <property type="component" value="Unassembled WGS sequence"/>
</dbReference>
<evidence type="ECO:0000313" key="19">
    <source>
        <dbReference type="Proteomes" id="UP000053612"/>
    </source>
</evidence>
<evidence type="ECO:0000313" key="17">
    <source>
        <dbReference type="Proteomes" id="UP000031847"/>
    </source>
</evidence>
<dbReference type="HAMAP" id="MF_02087">
    <property type="entry name" value="PLP_homeostasis"/>
    <property type="match status" value="1"/>
</dbReference>
<reference evidence="24" key="3">
    <citation type="submission" date="2016-08" db="EMBL/GenBank/DDBJ databases">
        <title>Comparative genomics of Lactococcus lactis strain WFLU12 isolated from the gastrointestinal tract of wild olive flounder (Paralichythys olivaceus).</title>
        <authorList>
            <person name="Nguyen T.L."/>
            <person name="Kim D.-H."/>
        </authorList>
    </citation>
    <scope>NUCLEOTIDE SEQUENCE [LARGE SCALE GENOMIC DNA]</scope>
    <source>
        <strain evidence="24">WFLU12</strain>
    </source>
</reference>
<reference evidence="6" key="10">
    <citation type="submission" date="2023-09" db="EMBL/GenBank/DDBJ databases">
        <title>Complete Genomes and Methylome analysis of Lactococcus lactis subs lactis strains.</title>
        <authorList>
            <person name="Fomenkov A."/>
            <person name="McDonnell B."/>
            <person name="Sun L."/>
            <person name="Van Sinderen D."/>
            <person name="Roberts R.J."/>
        </authorList>
    </citation>
    <scope>NUCLEOTIDE SEQUENCE</scope>
    <source>
        <strain evidence="6">229</strain>
    </source>
</reference>
<dbReference type="InterPro" id="IPR001608">
    <property type="entry name" value="Ala_racemase_N"/>
</dbReference>
<evidence type="ECO:0000313" key="14">
    <source>
        <dbReference type="EMBL" id="KSU27672.1"/>
    </source>
</evidence>
<evidence type="ECO:0000313" key="20">
    <source>
        <dbReference type="Proteomes" id="UP000053719"/>
    </source>
</evidence>
<evidence type="ECO:0000256" key="1">
    <source>
        <dbReference type="ARBA" id="ARBA00022898"/>
    </source>
</evidence>
<dbReference type="PANTHER" id="PTHR10146">
    <property type="entry name" value="PROLINE SYNTHETASE CO-TRANSCRIBED BACTERIAL HOMOLOG PROTEIN"/>
    <property type="match status" value="1"/>
</dbReference>
<dbReference type="Proteomes" id="UP000192085">
    <property type="component" value="Chromosome"/>
</dbReference>
<dbReference type="EMBL" id="LKLS01000209">
    <property type="protein sequence ID" value="KSU14511.1"/>
    <property type="molecule type" value="Genomic_DNA"/>
</dbReference>
<dbReference type="PIRSF" id="PIRSF004848">
    <property type="entry name" value="YBL036c_PLPDEIII"/>
    <property type="match status" value="1"/>
</dbReference>
<reference evidence="18 19" key="2">
    <citation type="submission" date="2015-10" db="EMBL/GenBank/DDBJ databases">
        <title>Draft Genome Sequences of 11 Lactococcus lactis subspecies cremoris strains.</title>
        <authorList>
            <person name="Wels M."/>
            <person name="Backus L."/>
            <person name="Boekhorst J."/>
            <person name="Dijkstra A."/>
            <person name="Beerthuizen M."/>
            <person name="Kelly W."/>
            <person name="Siezen R."/>
            <person name="Bachmann H."/>
            <person name="Van Hijum S."/>
        </authorList>
    </citation>
    <scope>NUCLEOTIDE SEQUENCE [LARGE SCALE GENOMIC DNA]</scope>
    <source>
        <strain evidence="19">LMG9449</strain>
        <strain evidence="20">M20</strain>
        <strain evidence="18">N42</strain>
    </source>
</reference>
<dbReference type="Proteomes" id="UP000031847">
    <property type="component" value="Unassembled WGS sequence"/>
</dbReference>
<dbReference type="Proteomes" id="UP001055586">
    <property type="component" value="Chromosome"/>
</dbReference>
<dbReference type="Proteomes" id="UP000245919">
    <property type="component" value="Chromosome"/>
</dbReference>
<evidence type="ECO:0000313" key="7">
    <source>
        <dbReference type="EMBL" id="ARD99599.1"/>
    </source>
</evidence>
<evidence type="ECO:0000313" key="21">
    <source>
        <dbReference type="Proteomes" id="UP000192067"/>
    </source>
</evidence>
<dbReference type="CDD" id="cd00635">
    <property type="entry name" value="PLPDE_III_YBL036c_like"/>
    <property type="match status" value="1"/>
</dbReference>
<dbReference type="EMBL" id="LKLW01000069">
    <property type="protein sequence ID" value="KSU27672.1"/>
    <property type="molecule type" value="Genomic_DNA"/>
</dbReference>
<dbReference type="Proteomes" id="UP000053612">
    <property type="component" value="Unassembled WGS sequence"/>
</dbReference>
<evidence type="ECO:0000313" key="13">
    <source>
        <dbReference type="EMBL" id="KSU21517.1"/>
    </source>
</evidence>
<dbReference type="Proteomes" id="UP000192067">
    <property type="component" value="Chromosome"/>
</dbReference>
<dbReference type="RefSeq" id="WP_003132391.1">
    <property type="nucleotide sequence ID" value="NZ_BAABQR010000010.1"/>
</dbReference>
<comment type="similarity">
    <text evidence="2 4">Belongs to the pyridoxal phosphate-binding protein YggS/PROSC family.</text>
</comment>
<dbReference type="EMBL" id="CP090823">
    <property type="protein sequence ID" value="ARD96899.1"/>
    <property type="molecule type" value="Genomic_DNA"/>
</dbReference>
<gene>
    <name evidence="15" type="ORF">CYU10_000514</name>
    <name evidence="11" type="ORF">JCM5805K_2403</name>
    <name evidence="10" type="ORF">LL14B4_09880</name>
    <name evidence="16" type="ORF">LL223_1948</name>
    <name evidence="6" type="ORF">LL229_2018</name>
    <name evidence="7" type="ORF">LL275_1972</name>
    <name evidence="9" type="ORF">LLUC06_2102</name>
    <name evidence="8" type="ORF">LLUC11_1855</name>
    <name evidence="12" type="ORF">LMG9449_2541</name>
    <name evidence="13" type="ORF">M20_0923</name>
    <name evidence="14" type="ORF">N42_0899</name>
</gene>
<comment type="cofactor">
    <cofactor evidence="3">
        <name>pyridoxal 5'-phosphate</name>
        <dbReference type="ChEBI" id="CHEBI:597326"/>
    </cofactor>
</comment>
<dbReference type="Gene3D" id="3.20.20.10">
    <property type="entry name" value="Alanine racemase"/>
    <property type="match status" value="1"/>
</dbReference>
<evidence type="ECO:0000313" key="10">
    <source>
        <dbReference type="EMBL" id="AWN66465.1"/>
    </source>
</evidence>
<dbReference type="PATRIC" id="fig|1360.100.peg.2655"/>
<reference evidence="21 22" key="5">
    <citation type="journal article" date="2017" name="BMC Genomics">
        <title>Comparative and functional genomics of the Lactococcus lactis taxon; insights into evolution and niche adaptation.</title>
        <authorList>
            <person name="Kelleher P."/>
            <person name="Bottacini F."/>
            <person name="Mahony J."/>
            <person name="Kilcawley K.N."/>
            <person name="van Sinderen D."/>
        </authorList>
    </citation>
    <scope>NUCLEOTIDE SEQUENCE [LARGE SCALE GENOMIC DNA]</scope>
    <source>
        <strain evidence="7 22">275</strain>
        <strain evidence="9 23">UC06</strain>
        <strain evidence="8 21">UC11</strain>
    </source>
</reference>
<evidence type="ECO:0000313" key="24">
    <source>
        <dbReference type="Proteomes" id="UP000234865"/>
    </source>
</evidence>
<dbReference type="EMBL" id="CP015904">
    <property type="protein sequence ID" value="ARE14181.1"/>
    <property type="molecule type" value="Genomic_DNA"/>
</dbReference>
<dbReference type="EMBL" id="PKRZ01000001">
    <property type="protein sequence ID" value="PLW59643.1"/>
    <property type="molecule type" value="Genomic_DNA"/>
</dbReference>
<dbReference type="SUPFAM" id="SSF51419">
    <property type="entry name" value="PLP-binding barrel"/>
    <property type="match status" value="1"/>
</dbReference>
<dbReference type="GeneID" id="89634090"/>
<name>A0A0A7T3K8_LACLL</name>
<dbReference type="Proteomes" id="UP000234865">
    <property type="component" value="Unassembled WGS sequence"/>
</dbReference>
<evidence type="ECO:0000256" key="2">
    <source>
        <dbReference type="HAMAP-Rule" id="MF_02087"/>
    </source>
</evidence>
<dbReference type="FunFam" id="3.20.20.10:FF:000011">
    <property type="entry name" value="Pyridoxal phosphate homeostasis protein"/>
    <property type="match status" value="1"/>
</dbReference>
<evidence type="ECO:0000313" key="23">
    <source>
        <dbReference type="Proteomes" id="UP000192095"/>
    </source>
</evidence>
<evidence type="ECO:0000313" key="6">
    <source>
        <dbReference type="EMBL" id="ARD96899.1"/>
    </source>
</evidence>
<evidence type="ECO:0000256" key="3">
    <source>
        <dbReference type="PIRSR" id="PIRSR004848-1"/>
    </source>
</evidence>
<evidence type="ECO:0000313" key="22">
    <source>
        <dbReference type="Proteomes" id="UP000192085"/>
    </source>
</evidence>
<dbReference type="Proteomes" id="UP000192095">
    <property type="component" value="Chromosome"/>
</dbReference>
<dbReference type="EMBL" id="CP015902">
    <property type="protein sequence ID" value="ARE21644.1"/>
    <property type="molecule type" value="Genomic_DNA"/>
</dbReference>
<dbReference type="EMBL" id="BBSI01000037">
    <property type="protein sequence ID" value="GAM81282.1"/>
    <property type="molecule type" value="Genomic_DNA"/>
</dbReference>
<dbReference type="InterPro" id="IPR029066">
    <property type="entry name" value="PLP-binding_barrel"/>
</dbReference>
<dbReference type="EMBL" id="CP028160">
    <property type="protein sequence ID" value="AWN66465.1"/>
    <property type="molecule type" value="Genomic_DNA"/>
</dbReference>
<proteinExistence type="inferred from homology"/>
<evidence type="ECO:0000313" key="15">
    <source>
        <dbReference type="EMBL" id="PLW59643.1"/>
    </source>
</evidence>
<evidence type="ECO:0000313" key="9">
    <source>
        <dbReference type="EMBL" id="ARE21644.1"/>
    </source>
</evidence>
<dbReference type="Proteomes" id="UP000053719">
    <property type="component" value="Unassembled WGS sequence"/>
</dbReference>
<evidence type="ECO:0000313" key="11">
    <source>
        <dbReference type="EMBL" id="GAM81282.1"/>
    </source>
</evidence>
<accession>A0A0A7T3K8</accession>
<reference evidence="16" key="8">
    <citation type="journal article" date="2020" name="Mol. Microbiol.">
        <title>The CWPS Rubik's cube: Linking diversity of cell wall polysaccharide structures with the encoded biosynthetic machinery of selected Lactococcus lactis strains.</title>
        <authorList>
            <person name="Mahony J."/>
            <person name="Frantzen C."/>
            <person name="Vinogradov E."/>
            <person name="Sadovskaya I."/>
            <person name="Theodorou I."/>
            <person name="Kelleher P."/>
            <person name="Chapot-Chartier M.P."/>
            <person name="Cambillau C."/>
            <person name="Holo H."/>
            <person name="van Sinderen D."/>
        </authorList>
    </citation>
    <scope>NUCLEOTIDE SEQUENCE</scope>
    <source>
        <strain evidence="16">223</strain>
    </source>
</reference>
<evidence type="ECO:0000313" key="12">
    <source>
        <dbReference type="EMBL" id="KSU14511.1"/>
    </source>
</evidence>
<dbReference type="InterPro" id="IPR011078">
    <property type="entry name" value="PyrdxlP_homeostasis"/>
</dbReference>
<reference evidence="9" key="9">
    <citation type="submission" date="2023-07" db="EMBL/GenBank/DDBJ databases">
        <authorList>
            <person name="McDonnell B."/>
        </authorList>
    </citation>
    <scope>NUCLEOTIDE SEQUENCE</scope>
    <source>
        <strain evidence="16">223</strain>
        <strain evidence="9">UC06</strain>
    </source>
</reference>
<reference evidence="12" key="6">
    <citation type="journal article" date="2017" name="Genome Announc.">
        <title>Draft Genome Sequences of 24 Lactococcus lactis Strains.</title>
        <authorList>
            <person name="Backus L."/>
            <person name="Wels M."/>
            <person name="Boekhorst J."/>
            <person name="Dijkstra A.R."/>
            <person name="Beerthuyzen M."/>
            <person name="Kelly W.J."/>
            <person name="Siezen R.J."/>
            <person name="van Hijum S.A."/>
            <person name="Bachmann H."/>
        </authorList>
    </citation>
    <scope>NUCLEOTIDE SEQUENCE</scope>
    <source>
        <strain evidence="12">LMG9447</strain>
        <strain evidence="13">M20</strain>
        <strain evidence="14">N42</strain>
    </source>
</reference>
<protein>
    <recommendedName>
        <fullName evidence="2">Pyridoxal phosphate homeostasis protein</fullName>
        <shortName evidence="2">PLP homeostasis protein</shortName>
    </recommendedName>
</protein>
<dbReference type="PANTHER" id="PTHR10146:SF14">
    <property type="entry name" value="PYRIDOXAL PHOSPHATE HOMEOSTASIS PROTEIN"/>
    <property type="match status" value="1"/>
</dbReference>
<dbReference type="EMBL" id="CP015897">
    <property type="protein sequence ID" value="ARD99599.1"/>
    <property type="molecule type" value="Genomic_DNA"/>
</dbReference>
<organism evidence="11 17">
    <name type="scientific">Lactococcus lactis subsp. lactis</name>
    <name type="common">Streptococcus lactis</name>
    <dbReference type="NCBI Taxonomy" id="1360"/>
    <lineage>
        <taxon>Bacteria</taxon>
        <taxon>Bacillati</taxon>
        <taxon>Bacillota</taxon>
        <taxon>Bacilli</taxon>
        <taxon>Lactobacillales</taxon>
        <taxon>Streptococcaceae</taxon>
        <taxon>Lactococcus</taxon>
    </lineage>
</organism>
<dbReference type="NCBIfam" id="TIGR00044">
    <property type="entry name" value="YggS family pyridoxal phosphate-dependent enzyme"/>
    <property type="match status" value="1"/>
</dbReference>
<evidence type="ECO:0000259" key="5">
    <source>
        <dbReference type="Pfam" id="PF01168"/>
    </source>
</evidence>
<comment type="function">
    <text evidence="2">Pyridoxal 5'-phosphate (PLP)-binding protein, which is involved in PLP homeostasis.</text>
</comment>
<evidence type="ECO:0000313" key="18">
    <source>
        <dbReference type="Proteomes" id="UP000052991"/>
    </source>
</evidence>
<dbReference type="EMBL" id="LKLU01000064">
    <property type="protein sequence ID" value="KSU21517.1"/>
    <property type="molecule type" value="Genomic_DNA"/>
</dbReference>
<dbReference type="OMA" id="PLEWHMI"/>
<feature type="modified residue" description="N6-(pyridoxal phosphate)lysine" evidence="2 3">
    <location>
        <position position="35"/>
    </location>
</feature>
<reference evidence="10 25" key="7">
    <citation type="submission" date="2018-03" db="EMBL/GenBank/DDBJ databases">
        <title>Genome sequence of Lactococcus lactis strain 14B4 from almond drupe.</title>
        <authorList>
            <person name="Tran T.D."/>
            <person name="McGarvey J.A."/>
            <person name="Huynh S."/>
            <person name="Parker C.T."/>
        </authorList>
    </citation>
    <scope>NUCLEOTIDE SEQUENCE [LARGE SCALE GENOMIC DNA]</scope>
    <source>
        <strain evidence="10 25">14B4</strain>
    </source>
</reference>
<reference evidence="11 17" key="1">
    <citation type="submission" date="2015-01" db="EMBL/GenBank/DDBJ databases">
        <title>Lactococcus lactis subsp.lactis JCM 5805 whole genome shotgun sequence.</title>
        <authorList>
            <person name="Fujii T."/>
            <person name="Tomita Y."/>
            <person name="Ikushima S."/>
            <person name="Fujiwara D."/>
        </authorList>
    </citation>
    <scope>NUCLEOTIDE SEQUENCE [LARGE SCALE GENOMIC DNA]</scope>
    <source>
        <strain evidence="11 17">JCM 5805</strain>
    </source>
</reference>
<keyword evidence="1 2" id="KW-0663">Pyridoxal phosphate</keyword>
<evidence type="ECO:0000313" key="16">
    <source>
        <dbReference type="EMBL" id="QRZ35587.1"/>
    </source>
</evidence>
<dbReference type="Pfam" id="PF01168">
    <property type="entry name" value="Ala_racemase_N"/>
    <property type="match status" value="1"/>
</dbReference>
<reference evidence="15" key="4">
    <citation type="submission" date="2016-08" db="EMBL/GenBank/DDBJ databases">
        <title>Genome-wide comparison reveals a probiotic strain Lactococcus lactis WFLU12 isolated from the gastrointestinal tract of olive flounder (Paralichythys olivaceus) harboring genes supporting probiotic action.</title>
        <authorList>
            <person name="Nguyen T.L."/>
        </authorList>
    </citation>
    <scope>NUCLEOTIDE SEQUENCE</scope>
    <source>
        <strain evidence="15">WFLU12</strain>
    </source>
</reference>
<dbReference type="EMBL" id="CP031926">
    <property type="protein sequence ID" value="QRZ35587.1"/>
    <property type="molecule type" value="Genomic_DNA"/>
</dbReference>
<dbReference type="Proteomes" id="UP000663169">
    <property type="component" value="Chromosome"/>
</dbReference>
<evidence type="ECO:0000256" key="4">
    <source>
        <dbReference type="RuleBase" id="RU004514"/>
    </source>
</evidence>
<sequence>MTIKENVKRILSNVDAAKAASSYSNQSVSVVAVTKSVDANLAREVFENGVSHLAENRTELFLEKYEALKDLEITWHLIGNLQRRKVKQVINYVDYFHALDSLKLAQEINKRAEHTIKCFIELNISGEESKHGFSVNELMEILPEFSELENIEIVGLMTMAPFDATESECNDIFGRMKKLQVEISEMNLSRIPCTELSMGMSRDYEIAIKNGATFVRIGTEFFKNL</sequence>
<evidence type="ECO:0000313" key="25">
    <source>
        <dbReference type="Proteomes" id="UP000245919"/>
    </source>
</evidence>